<gene>
    <name evidence="4" type="ORF">A3K52_05850</name>
</gene>
<dbReference type="SUPFAM" id="SSF54928">
    <property type="entry name" value="RNA-binding domain, RBD"/>
    <property type="match status" value="1"/>
</dbReference>
<evidence type="ECO:0000256" key="2">
    <source>
        <dbReference type="SAM" id="MobiDB-lite"/>
    </source>
</evidence>
<comment type="caution">
    <text evidence="4">The sequence shown here is derived from an EMBL/GenBank/DDBJ whole genome shotgun (WGS) entry which is preliminary data.</text>
</comment>
<dbReference type="InterPro" id="IPR000504">
    <property type="entry name" value="RRM_dom"/>
</dbReference>
<evidence type="ECO:0000313" key="4">
    <source>
        <dbReference type="EMBL" id="OGK74257.1"/>
    </source>
</evidence>
<protein>
    <recommendedName>
        <fullName evidence="3">RRM domain-containing protein</fullName>
    </recommendedName>
</protein>
<feature type="compositionally biased region" description="Basic and acidic residues" evidence="2">
    <location>
        <begin position="97"/>
        <end position="106"/>
    </location>
</feature>
<keyword evidence="1" id="KW-0694">RNA-binding</keyword>
<evidence type="ECO:0000259" key="3">
    <source>
        <dbReference type="PROSITE" id="PS50102"/>
    </source>
</evidence>
<dbReference type="Gene3D" id="3.30.70.330">
    <property type="match status" value="1"/>
</dbReference>
<dbReference type="GO" id="GO:0003723">
    <property type="term" value="F:RNA binding"/>
    <property type="evidence" value="ECO:0007669"/>
    <property type="project" value="UniProtKB-KW"/>
</dbReference>
<dbReference type="PROSITE" id="PS50102">
    <property type="entry name" value="RRM"/>
    <property type="match status" value="1"/>
</dbReference>
<dbReference type="InterPro" id="IPR035979">
    <property type="entry name" value="RBD_domain_sf"/>
</dbReference>
<dbReference type="EMBL" id="MGBR01000001">
    <property type="protein sequence ID" value="OGK74257.1"/>
    <property type="molecule type" value="Genomic_DNA"/>
</dbReference>
<evidence type="ECO:0000313" key="5">
    <source>
        <dbReference type="Proteomes" id="UP000177050"/>
    </source>
</evidence>
<sequence>MDKKKLYVGNLPWSIEDAGLKDLFAQYGEVVEAVVIKDRYSGRSKGFGFVTFATEEAAAQAEAEMAGKDMEGRKIVVNVAKPREERPRGGGGGYRGGGDRDNRRPY</sequence>
<evidence type="ECO:0000256" key="1">
    <source>
        <dbReference type="ARBA" id="ARBA00022884"/>
    </source>
</evidence>
<dbReference type="PANTHER" id="PTHR48027">
    <property type="entry name" value="HETEROGENEOUS NUCLEAR RIBONUCLEOPROTEIN 87F-RELATED"/>
    <property type="match status" value="1"/>
</dbReference>
<feature type="region of interest" description="Disordered" evidence="2">
    <location>
        <begin position="78"/>
        <end position="106"/>
    </location>
</feature>
<organism evidence="4 5">
    <name type="scientific">Candidatus Roizmanbacteria bacterium RIFOXYD1_FULL_38_12</name>
    <dbReference type="NCBI Taxonomy" id="1802093"/>
    <lineage>
        <taxon>Bacteria</taxon>
        <taxon>Candidatus Roizmaniibacteriota</taxon>
    </lineage>
</organism>
<accession>A0A1F7L2C3</accession>
<proteinExistence type="predicted"/>
<reference evidence="4 5" key="1">
    <citation type="journal article" date="2016" name="Nat. Commun.">
        <title>Thousands of microbial genomes shed light on interconnected biogeochemical processes in an aquifer system.</title>
        <authorList>
            <person name="Anantharaman K."/>
            <person name="Brown C.T."/>
            <person name="Hug L.A."/>
            <person name="Sharon I."/>
            <person name="Castelle C.J."/>
            <person name="Probst A.J."/>
            <person name="Thomas B.C."/>
            <person name="Singh A."/>
            <person name="Wilkins M.J."/>
            <person name="Karaoz U."/>
            <person name="Brodie E.L."/>
            <person name="Williams K.H."/>
            <person name="Hubbard S.S."/>
            <person name="Banfield J.F."/>
        </authorList>
    </citation>
    <scope>NUCLEOTIDE SEQUENCE [LARGE SCALE GENOMIC DNA]</scope>
</reference>
<dbReference type="SMART" id="SM00360">
    <property type="entry name" value="RRM"/>
    <property type="match status" value="1"/>
</dbReference>
<dbReference type="Proteomes" id="UP000177050">
    <property type="component" value="Unassembled WGS sequence"/>
</dbReference>
<dbReference type="AlphaFoldDB" id="A0A1F7L2C3"/>
<name>A0A1F7L2C3_9BACT</name>
<dbReference type="InterPro" id="IPR052462">
    <property type="entry name" value="SLIRP/GR-RBP-like"/>
</dbReference>
<dbReference type="InterPro" id="IPR012677">
    <property type="entry name" value="Nucleotide-bd_a/b_plait_sf"/>
</dbReference>
<dbReference type="Pfam" id="PF00076">
    <property type="entry name" value="RRM_1"/>
    <property type="match status" value="1"/>
</dbReference>
<feature type="domain" description="RRM" evidence="3">
    <location>
        <begin position="4"/>
        <end position="82"/>
    </location>
</feature>